<dbReference type="PANTHER" id="PTHR35848:SF6">
    <property type="entry name" value="CUPIN TYPE-2 DOMAIN-CONTAINING PROTEIN"/>
    <property type="match status" value="1"/>
</dbReference>
<dbReference type="InterPro" id="IPR051610">
    <property type="entry name" value="GPI/OXD"/>
</dbReference>
<name>A0A059G2U4_9PROT</name>
<dbReference type="InterPro" id="IPR014710">
    <property type="entry name" value="RmlC-like_jellyroll"/>
</dbReference>
<accession>A0A059G2U4</accession>
<proteinExistence type="predicted"/>
<dbReference type="PATRIC" id="fig|1280953.3.peg.3520"/>
<keyword evidence="1" id="KW-0479">Metal-binding</keyword>
<reference evidence="3 4" key="1">
    <citation type="journal article" date="2014" name="Antonie Van Leeuwenhoek">
        <title>Hyphomonas beringensis sp. nov. and Hyphomonas chukchiensis sp. nov., isolated from surface seawater of the Bering Sea and Chukchi Sea.</title>
        <authorList>
            <person name="Li C."/>
            <person name="Lai Q."/>
            <person name="Li G."/>
            <person name="Dong C."/>
            <person name="Wang J."/>
            <person name="Liao Y."/>
            <person name="Shao Z."/>
        </authorList>
    </citation>
    <scope>NUCLEOTIDE SEQUENCE [LARGE SCALE GENOMIC DNA]</scope>
    <source>
        <strain evidence="3 4">SCH89</strain>
    </source>
</reference>
<dbReference type="AlphaFoldDB" id="A0A059G2U4"/>
<dbReference type="eggNOG" id="COG3837">
    <property type="taxonomic scope" value="Bacteria"/>
</dbReference>
<dbReference type="GO" id="GO:0046872">
    <property type="term" value="F:metal ion binding"/>
    <property type="evidence" value="ECO:0007669"/>
    <property type="project" value="UniProtKB-KW"/>
</dbReference>
<dbReference type="SUPFAM" id="SSF51182">
    <property type="entry name" value="RmlC-like cupins"/>
    <property type="match status" value="1"/>
</dbReference>
<dbReference type="Proteomes" id="UP000024942">
    <property type="component" value="Unassembled WGS sequence"/>
</dbReference>
<dbReference type="Pfam" id="PF07883">
    <property type="entry name" value="Cupin_2"/>
    <property type="match status" value="1"/>
</dbReference>
<dbReference type="EMBL" id="ARYL01000038">
    <property type="protein sequence ID" value="KDA01044.1"/>
    <property type="molecule type" value="Genomic_DNA"/>
</dbReference>
<dbReference type="Gene3D" id="2.60.120.10">
    <property type="entry name" value="Jelly Rolls"/>
    <property type="match status" value="1"/>
</dbReference>
<sequence length="168" mass="18742">MTNKLFPIARLPDLALEPFEMGDAYVCRDAGFSDGIGLTQLGASYTEVPPGKSACPFHAHHVEEEMFVILEGEGTYRFGPDRYQVKAGDVLAAPRGGPEYAHKLTNTGRMTLKYISISTRADTEICEYPDSGKFLANTKEPGTRTNRFRYMGRMETEVDYWDGEDSPD</sequence>
<evidence type="ECO:0000313" key="3">
    <source>
        <dbReference type="EMBL" id="KDA01044.1"/>
    </source>
</evidence>
<dbReference type="CDD" id="cd02224">
    <property type="entry name" value="cupin_SPO2919-like"/>
    <property type="match status" value="1"/>
</dbReference>
<gene>
    <name evidence="3" type="ORF">HOC_17581</name>
</gene>
<dbReference type="RefSeq" id="WP_035540995.1">
    <property type="nucleotide sequence ID" value="NZ_ARYL01000038.1"/>
</dbReference>
<dbReference type="STRING" id="1280953.HOC_17581"/>
<dbReference type="OrthoDB" id="116921at2"/>
<evidence type="ECO:0000256" key="1">
    <source>
        <dbReference type="ARBA" id="ARBA00022723"/>
    </source>
</evidence>
<feature type="domain" description="Cupin type-2" evidence="2">
    <location>
        <begin position="46"/>
        <end position="117"/>
    </location>
</feature>
<protein>
    <recommendedName>
        <fullName evidence="2">Cupin type-2 domain-containing protein</fullName>
    </recommendedName>
</protein>
<dbReference type="InterPro" id="IPR013096">
    <property type="entry name" value="Cupin_2"/>
</dbReference>
<evidence type="ECO:0000313" key="4">
    <source>
        <dbReference type="Proteomes" id="UP000024942"/>
    </source>
</evidence>
<dbReference type="InterPro" id="IPR011051">
    <property type="entry name" value="RmlC_Cupin_sf"/>
</dbReference>
<evidence type="ECO:0000259" key="2">
    <source>
        <dbReference type="Pfam" id="PF07883"/>
    </source>
</evidence>
<comment type="caution">
    <text evidence="3">The sequence shown here is derived from an EMBL/GenBank/DDBJ whole genome shotgun (WGS) entry which is preliminary data.</text>
</comment>
<dbReference type="PANTHER" id="PTHR35848">
    <property type="entry name" value="OXALATE-BINDING PROTEIN"/>
    <property type="match status" value="1"/>
</dbReference>
<keyword evidence="4" id="KW-1185">Reference proteome</keyword>
<organism evidence="3 4">
    <name type="scientific">Hyphomonas oceanitis SCH89</name>
    <dbReference type="NCBI Taxonomy" id="1280953"/>
    <lineage>
        <taxon>Bacteria</taxon>
        <taxon>Pseudomonadati</taxon>
        <taxon>Pseudomonadota</taxon>
        <taxon>Alphaproteobacteria</taxon>
        <taxon>Hyphomonadales</taxon>
        <taxon>Hyphomonadaceae</taxon>
        <taxon>Hyphomonas</taxon>
    </lineage>
</organism>